<evidence type="ECO:0000256" key="1">
    <source>
        <dbReference type="SAM" id="MobiDB-lite"/>
    </source>
</evidence>
<gene>
    <name evidence="2" type="ORF">Enr17x_23600</name>
</gene>
<name>A0A518IB91_9PLAN</name>
<evidence type="ECO:0000313" key="3">
    <source>
        <dbReference type="Proteomes" id="UP000318313"/>
    </source>
</evidence>
<keyword evidence="3" id="KW-1185">Reference proteome</keyword>
<dbReference type="Proteomes" id="UP000318313">
    <property type="component" value="Chromosome"/>
</dbReference>
<protein>
    <submittedName>
        <fullName evidence="2">Uncharacterized protein</fullName>
    </submittedName>
</protein>
<accession>A0A518IB91</accession>
<proteinExistence type="predicted"/>
<dbReference type="EMBL" id="CP037452">
    <property type="protein sequence ID" value="QDV50322.1"/>
    <property type="molecule type" value="Genomic_DNA"/>
</dbReference>
<feature type="region of interest" description="Disordered" evidence="1">
    <location>
        <begin position="125"/>
        <end position="147"/>
    </location>
</feature>
<reference evidence="2 3" key="1">
    <citation type="submission" date="2019-03" db="EMBL/GenBank/DDBJ databases">
        <title>Deep-cultivation of Planctomycetes and their phenomic and genomic characterization uncovers novel biology.</title>
        <authorList>
            <person name="Wiegand S."/>
            <person name="Jogler M."/>
            <person name="Boedeker C."/>
            <person name="Pinto D."/>
            <person name="Vollmers J."/>
            <person name="Rivas-Marin E."/>
            <person name="Kohn T."/>
            <person name="Peeters S.H."/>
            <person name="Heuer A."/>
            <person name="Rast P."/>
            <person name="Oberbeckmann S."/>
            <person name="Bunk B."/>
            <person name="Jeske O."/>
            <person name="Meyerdierks A."/>
            <person name="Storesund J.E."/>
            <person name="Kallscheuer N."/>
            <person name="Luecker S."/>
            <person name="Lage O.M."/>
            <person name="Pohl T."/>
            <person name="Merkel B.J."/>
            <person name="Hornburger P."/>
            <person name="Mueller R.-W."/>
            <person name="Bruemmer F."/>
            <person name="Labrenz M."/>
            <person name="Spormann A.M."/>
            <person name="Op den Camp H."/>
            <person name="Overmann J."/>
            <person name="Amann R."/>
            <person name="Jetten M.S.M."/>
            <person name="Mascher T."/>
            <person name="Medema M.H."/>
            <person name="Devos D.P."/>
            <person name="Kaster A.-K."/>
            <person name="Ovreas L."/>
            <person name="Rohde M."/>
            <person name="Galperin M.Y."/>
            <person name="Jogler C."/>
        </authorList>
    </citation>
    <scope>NUCLEOTIDE SEQUENCE [LARGE SCALE GENOMIC DNA]</scope>
    <source>
        <strain evidence="2 3">Enr17</strain>
    </source>
</reference>
<dbReference type="AlphaFoldDB" id="A0A518IB91"/>
<dbReference type="KEGG" id="gfm:Enr17x_23600"/>
<evidence type="ECO:0000313" key="2">
    <source>
        <dbReference type="EMBL" id="QDV50322.1"/>
    </source>
</evidence>
<sequence length="147" mass="16680">MRENRTSGSEGGGTGSNRSFLPLSILLVWGDLSFTVGQANGATRVWIFITDLLLRKTRKETKNIQDRIVSNVIRDCHRQQEVAERTRPISELVSQHQRRVRTHVSARLARLELDHACKGRRFDVQATTHRRHQPRGSSHGTTPCICS</sequence>
<organism evidence="2 3">
    <name type="scientific">Gimesia fumaroli</name>
    <dbReference type="NCBI Taxonomy" id="2527976"/>
    <lineage>
        <taxon>Bacteria</taxon>
        <taxon>Pseudomonadati</taxon>
        <taxon>Planctomycetota</taxon>
        <taxon>Planctomycetia</taxon>
        <taxon>Planctomycetales</taxon>
        <taxon>Planctomycetaceae</taxon>
        <taxon>Gimesia</taxon>
    </lineage>
</organism>